<feature type="region of interest" description="Disordered" evidence="1">
    <location>
        <begin position="60"/>
        <end position="85"/>
    </location>
</feature>
<evidence type="ECO:0000256" key="1">
    <source>
        <dbReference type="SAM" id="MobiDB-lite"/>
    </source>
</evidence>
<evidence type="ECO:0000313" key="3">
    <source>
        <dbReference type="EnsemblMetazoa" id="ASIC020690-PA"/>
    </source>
</evidence>
<dbReference type="Proteomes" id="UP000030765">
    <property type="component" value="Unassembled WGS sequence"/>
</dbReference>
<reference evidence="2 4" key="1">
    <citation type="journal article" date="2014" name="BMC Genomics">
        <title>Genome sequence of Anopheles sinensis provides insight into genetics basis of mosquito competence for malaria parasites.</title>
        <authorList>
            <person name="Zhou D."/>
            <person name="Zhang D."/>
            <person name="Ding G."/>
            <person name="Shi L."/>
            <person name="Hou Q."/>
            <person name="Ye Y."/>
            <person name="Xu Y."/>
            <person name="Zhou H."/>
            <person name="Xiong C."/>
            <person name="Li S."/>
            <person name="Yu J."/>
            <person name="Hong S."/>
            <person name="Yu X."/>
            <person name="Zou P."/>
            <person name="Chen C."/>
            <person name="Chang X."/>
            <person name="Wang W."/>
            <person name="Lv Y."/>
            <person name="Sun Y."/>
            <person name="Ma L."/>
            <person name="Shen B."/>
            <person name="Zhu C."/>
        </authorList>
    </citation>
    <scope>NUCLEOTIDE SEQUENCE [LARGE SCALE GENOMIC DNA]</scope>
</reference>
<dbReference type="EMBL" id="ATLV01025582">
    <property type="status" value="NOT_ANNOTATED_CDS"/>
    <property type="molecule type" value="Genomic_DNA"/>
</dbReference>
<dbReference type="EnsemblMetazoa" id="ASIC020690-RA">
    <property type="protein sequence ID" value="ASIC020690-PA"/>
    <property type="gene ID" value="ASIC020690"/>
</dbReference>
<name>A0A084WQF1_ANOSI</name>
<reference evidence="3" key="2">
    <citation type="submission" date="2020-05" db="UniProtKB">
        <authorList>
            <consortium name="EnsemblMetazoa"/>
        </authorList>
    </citation>
    <scope>IDENTIFICATION</scope>
</reference>
<feature type="compositionally biased region" description="Basic and acidic residues" evidence="1">
    <location>
        <begin position="228"/>
        <end position="238"/>
    </location>
</feature>
<dbReference type="VEuPathDB" id="VectorBase:ASIC020690"/>
<dbReference type="AlphaFoldDB" id="A0A084WQF1"/>
<dbReference type="EMBL" id="KE525395">
    <property type="protein sequence ID" value="KFB52445.1"/>
    <property type="molecule type" value="Genomic_DNA"/>
</dbReference>
<accession>A0A084WQF1</accession>
<organism evidence="2">
    <name type="scientific">Anopheles sinensis</name>
    <name type="common">Mosquito</name>
    <dbReference type="NCBI Taxonomy" id="74873"/>
    <lineage>
        <taxon>Eukaryota</taxon>
        <taxon>Metazoa</taxon>
        <taxon>Ecdysozoa</taxon>
        <taxon>Arthropoda</taxon>
        <taxon>Hexapoda</taxon>
        <taxon>Insecta</taxon>
        <taxon>Pterygota</taxon>
        <taxon>Neoptera</taxon>
        <taxon>Endopterygota</taxon>
        <taxon>Diptera</taxon>
        <taxon>Nematocera</taxon>
        <taxon>Culicoidea</taxon>
        <taxon>Culicidae</taxon>
        <taxon>Anophelinae</taxon>
        <taxon>Anopheles</taxon>
    </lineage>
</organism>
<sequence>MRDALRLQPIGPMQLSFFSFTSSSAGRSVPVPGETGGERQREHKFDREDDMISIHFDSNIKNGATRQPPAVGTLGGQTKKKETKVHHDIRLHVVAVAGRLDQTLQKIIGPAGRMRTRYTANVAHKKLSRPPGERDRPGKTKPTTVTNWRDEVAFAGRRCISLSTPGWAGERAYTECHDRIVSQDRTLMGAERIVDCFAPECPAMEAVLDFPGSVSYGERRSFYPPEPSARRERSEQTT</sequence>
<protein>
    <submittedName>
        <fullName evidence="2 3">Uncharacterized protein</fullName>
    </submittedName>
</protein>
<keyword evidence="4" id="KW-1185">Reference proteome</keyword>
<feature type="region of interest" description="Disordered" evidence="1">
    <location>
        <begin position="215"/>
        <end position="238"/>
    </location>
</feature>
<evidence type="ECO:0000313" key="2">
    <source>
        <dbReference type="EMBL" id="KFB52445.1"/>
    </source>
</evidence>
<proteinExistence type="predicted"/>
<gene>
    <name evidence="2" type="ORF">ZHAS_00020690</name>
</gene>
<dbReference type="EMBL" id="ATLV01025580">
    <property type="status" value="NOT_ANNOTATED_CDS"/>
    <property type="molecule type" value="Genomic_DNA"/>
</dbReference>
<dbReference type="EMBL" id="ATLV01025581">
    <property type="status" value="NOT_ANNOTATED_CDS"/>
    <property type="molecule type" value="Genomic_DNA"/>
</dbReference>
<evidence type="ECO:0000313" key="4">
    <source>
        <dbReference type="Proteomes" id="UP000030765"/>
    </source>
</evidence>